<evidence type="ECO:0008006" key="4">
    <source>
        <dbReference type="Google" id="ProtNLM"/>
    </source>
</evidence>
<feature type="chain" id="PRO_5037342957" description="Lipoprotein" evidence="1">
    <location>
        <begin position="22"/>
        <end position="244"/>
    </location>
</feature>
<feature type="signal peptide" evidence="1">
    <location>
        <begin position="1"/>
        <end position="21"/>
    </location>
</feature>
<evidence type="ECO:0000313" key="2">
    <source>
        <dbReference type="EMBL" id="MBK1814697.1"/>
    </source>
</evidence>
<reference evidence="2" key="1">
    <citation type="submission" date="2021-01" db="EMBL/GenBank/DDBJ databases">
        <title>Modified the classification status of verrucomicrobia.</title>
        <authorList>
            <person name="Feng X."/>
        </authorList>
    </citation>
    <scope>NUCLEOTIDE SEQUENCE</scope>
    <source>
        <strain evidence="2">JCM 18052</strain>
    </source>
</reference>
<gene>
    <name evidence="2" type="ORF">JIN84_03675</name>
</gene>
<dbReference type="PROSITE" id="PS51257">
    <property type="entry name" value="PROKAR_LIPOPROTEIN"/>
    <property type="match status" value="1"/>
</dbReference>
<protein>
    <recommendedName>
        <fullName evidence="4">Lipoprotein</fullName>
    </recommendedName>
</protein>
<accession>A0A934R1D6</accession>
<name>A0A934R1D6_9BACT</name>
<dbReference type="Proteomes" id="UP000600139">
    <property type="component" value="Unassembled WGS sequence"/>
</dbReference>
<dbReference type="RefSeq" id="WP_200349651.1">
    <property type="nucleotide sequence ID" value="NZ_BAABHZ010000010.1"/>
</dbReference>
<keyword evidence="3" id="KW-1185">Reference proteome</keyword>
<keyword evidence="1" id="KW-0732">Signal</keyword>
<evidence type="ECO:0000256" key="1">
    <source>
        <dbReference type="SAM" id="SignalP"/>
    </source>
</evidence>
<comment type="caution">
    <text evidence="2">The sequence shown here is derived from an EMBL/GenBank/DDBJ whole genome shotgun (WGS) entry which is preliminary data.</text>
</comment>
<dbReference type="AlphaFoldDB" id="A0A934R1D6"/>
<organism evidence="2 3">
    <name type="scientific">Luteolibacter yonseiensis</name>
    <dbReference type="NCBI Taxonomy" id="1144680"/>
    <lineage>
        <taxon>Bacteria</taxon>
        <taxon>Pseudomonadati</taxon>
        <taxon>Verrucomicrobiota</taxon>
        <taxon>Verrucomicrobiia</taxon>
        <taxon>Verrucomicrobiales</taxon>
        <taxon>Verrucomicrobiaceae</taxon>
        <taxon>Luteolibacter</taxon>
    </lineage>
</organism>
<evidence type="ECO:0000313" key="3">
    <source>
        <dbReference type="Proteomes" id="UP000600139"/>
    </source>
</evidence>
<sequence>MKKLIPVALMALVLASCQTSIPTNLTGVRTVGIANGMGGKLTRNKVGTTVFNNAYESTEVPSITSKVSETAARNLKSRFSTVKILPVQATAAKQGFLATNQNINEEAFKVAAINAAKQQNLDAVWVLYPRKYAPYQSRGAALSGYEHRQDGMLGFSNESAACIAYSELLNVETGQVIAAPSTSFNMAPTLLISSRGLPSRKWQKRLSDYDAASRADIINAATEAGRDRVVFLLNASNITTSAAR</sequence>
<proteinExistence type="predicted"/>
<dbReference type="EMBL" id="JAENIK010000004">
    <property type="protein sequence ID" value="MBK1814697.1"/>
    <property type="molecule type" value="Genomic_DNA"/>
</dbReference>